<dbReference type="PANTHER" id="PTHR10763:SF22">
    <property type="entry name" value="ORC1-TYPE DNA REPLICATION PROTEIN"/>
    <property type="match status" value="1"/>
</dbReference>
<comment type="function">
    <text evidence="5">Involved in regulation of DNA replication.</text>
</comment>
<organism evidence="8 9">
    <name type="scientific">Halomarina salina</name>
    <dbReference type="NCBI Taxonomy" id="1872699"/>
    <lineage>
        <taxon>Archaea</taxon>
        <taxon>Methanobacteriati</taxon>
        <taxon>Methanobacteriota</taxon>
        <taxon>Stenosarchaea group</taxon>
        <taxon>Halobacteria</taxon>
        <taxon>Halobacteriales</taxon>
        <taxon>Natronomonadaceae</taxon>
        <taxon>Halomarina</taxon>
    </lineage>
</organism>
<dbReference type="SUPFAM" id="SSF46785">
    <property type="entry name" value="Winged helix' DNA-binding domain"/>
    <property type="match status" value="1"/>
</dbReference>
<dbReference type="Pfam" id="PF13191">
    <property type="entry name" value="AAA_16"/>
    <property type="match status" value="1"/>
</dbReference>
<dbReference type="CDD" id="cd08768">
    <property type="entry name" value="Cdc6_C"/>
    <property type="match status" value="1"/>
</dbReference>
<dbReference type="Pfam" id="PF09079">
    <property type="entry name" value="WHD_Cdc6"/>
    <property type="match status" value="1"/>
</dbReference>
<evidence type="ECO:0000259" key="6">
    <source>
        <dbReference type="SMART" id="SM00382"/>
    </source>
</evidence>
<dbReference type="HAMAP" id="MF_01407">
    <property type="entry name" value="ORC1_type_DNA_replic_protein"/>
    <property type="match status" value="1"/>
</dbReference>
<comment type="caution">
    <text evidence="5">Lacks conserved residue(s) required for the propagation of feature annotation.</text>
</comment>
<keyword evidence="2 5" id="KW-0235">DNA replication</keyword>
<comment type="caution">
    <text evidence="8">The sequence shown here is derived from an EMBL/GenBank/DDBJ whole genome shotgun (WGS) entry which is preliminary data.</text>
</comment>
<feature type="domain" description="Cdc6 C-terminal" evidence="7">
    <location>
        <begin position="306"/>
        <end position="390"/>
    </location>
</feature>
<name>A0ABD5RSI8_9EURY</name>
<dbReference type="SUPFAM" id="SSF52540">
    <property type="entry name" value="P-loop containing nucleoside triphosphate hydrolases"/>
    <property type="match status" value="1"/>
</dbReference>
<dbReference type="FunFam" id="1.10.8.60:FF:000073">
    <property type="entry name" value="ORC1-type DNA replication protein"/>
    <property type="match status" value="1"/>
</dbReference>
<dbReference type="Gene3D" id="1.10.10.10">
    <property type="entry name" value="Winged helix-like DNA-binding domain superfamily/Winged helix DNA-binding domain"/>
    <property type="match status" value="1"/>
</dbReference>
<dbReference type="InterPro" id="IPR014277">
    <property type="entry name" value="Orc1/Cdc6_arc"/>
</dbReference>
<evidence type="ECO:0000313" key="8">
    <source>
        <dbReference type="EMBL" id="MFC5973412.1"/>
    </source>
</evidence>
<evidence type="ECO:0000256" key="5">
    <source>
        <dbReference type="HAMAP-Rule" id="MF_01407"/>
    </source>
</evidence>
<evidence type="ECO:0000256" key="3">
    <source>
        <dbReference type="ARBA" id="ARBA00022741"/>
    </source>
</evidence>
<dbReference type="EMBL" id="JBHSQH010000001">
    <property type="protein sequence ID" value="MFC5973412.1"/>
    <property type="molecule type" value="Genomic_DNA"/>
</dbReference>
<reference evidence="8 9" key="1">
    <citation type="journal article" date="2019" name="Int. J. Syst. Evol. Microbiol.">
        <title>The Global Catalogue of Microorganisms (GCM) 10K type strain sequencing project: providing services to taxonomists for standard genome sequencing and annotation.</title>
        <authorList>
            <consortium name="The Broad Institute Genomics Platform"/>
            <consortium name="The Broad Institute Genome Sequencing Center for Infectious Disease"/>
            <person name="Wu L."/>
            <person name="Ma J."/>
        </authorList>
    </citation>
    <scope>NUCLEOTIDE SEQUENCE [LARGE SCALE GENOMIC DNA]</scope>
    <source>
        <strain evidence="8 9">CGMCC 1.12543</strain>
    </source>
</reference>
<sequence>MSGPFSDITDTIFADKSVLQEEYQPEQILERDKEIDEYRHALRDVLFGNDPENVMIYGKAGLGKTAVTMYMMDALNEEVETREQADDLFIHTVNCNGKSLFMVARTLVNEILPEEASSFPRRGLGTGDAFETLYQQLERLGGTHLFVFDEIDHIDDANTLLYELPRARSNDYLDDARVGIIGISNNYTFRKSLSPKVKDTLMEAEIAFTPYNATELQTILNDRAENAFVEGGYDSSAIRAAAAIAAQDVGNARQAIDLLRVGAEVAEKNGDSQVTDTHITRARTLVQRGRLQNRISDQTKHAQFVLEAVARLEQDGKTPARSKQVMATYETVAHSWDRDPLTTLKSIQGHLSELHMLGFFTQHERNEGRSGGHYFEYELDLDASIVLETRNDLELGNDSITSPSE</sequence>
<dbReference type="InterPro" id="IPR055237">
    <property type="entry name" value="Cdc6_lid"/>
</dbReference>
<proteinExistence type="inferred from homology"/>
<dbReference type="RefSeq" id="WP_247417925.1">
    <property type="nucleotide sequence ID" value="NZ_JALLGW010000001.1"/>
</dbReference>
<accession>A0ABD5RSI8</accession>
<dbReference type="PANTHER" id="PTHR10763">
    <property type="entry name" value="CELL DIVISION CONTROL PROTEIN 6-RELATED"/>
    <property type="match status" value="1"/>
</dbReference>
<dbReference type="GO" id="GO:0005524">
    <property type="term" value="F:ATP binding"/>
    <property type="evidence" value="ECO:0007669"/>
    <property type="project" value="UniProtKB-UniRule"/>
</dbReference>
<keyword evidence="3 5" id="KW-0547">Nucleotide-binding</keyword>
<protein>
    <recommendedName>
        <fullName evidence="5">ORC1-type DNA replication protein</fullName>
    </recommendedName>
</protein>
<dbReference type="AlphaFoldDB" id="A0ABD5RSI8"/>
<dbReference type="SMART" id="SM01074">
    <property type="entry name" value="Cdc6_C"/>
    <property type="match status" value="1"/>
</dbReference>
<dbReference type="InterPro" id="IPR050311">
    <property type="entry name" value="ORC1/CDC6"/>
</dbReference>
<dbReference type="NCBIfam" id="TIGR02928">
    <property type="entry name" value="orc1/cdc6 family replication initiation protein"/>
    <property type="match status" value="1"/>
</dbReference>
<comment type="similarity">
    <text evidence="1 5">Belongs to the CDC6/cdc18 family.</text>
</comment>
<dbReference type="Gene3D" id="3.40.50.300">
    <property type="entry name" value="P-loop containing nucleotide triphosphate hydrolases"/>
    <property type="match status" value="1"/>
</dbReference>
<dbReference type="InterPro" id="IPR015163">
    <property type="entry name" value="Cdc6_C"/>
</dbReference>
<gene>
    <name evidence="8" type="ORF">ACFPYI_18945</name>
</gene>
<feature type="binding site" evidence="5">
    <location>
        <position position="211"/>
    </location>
    <ligand>
        <name>ATP</name>
        <dbReference type="ChEBI" id="CHEBI:30616"/>
    </ligand>
</feature>
<evidence type="ECO:0000313" key="9">
    <source>
        <dbReference type="Proteomes" id="UP001596099"/>
    </source>
</evidence>
<dbReference type="InterPro" id="IPR036388">
    <property type="entry name" value="WH-like_DNA-bd_sf"/>
</dbReference>
<evidence type="ECO:0000259" key="7">
    <source>
        <dbReference type="SMART" id="SM01074"/>
    </source>
</evidence>
<dbReference type="Proteomes" id="UP001596099">
    <property type="component" value="Unassembled WGS sequence"/>
</dbReference>
<keyword evidence="4 5" id="KW-0067">ATP-binding</keyword>
<keyword evidence="9" id="KW-1185">Reference proteome</keyword>
<dbReference type="Pfam" id="PF22703">
    <property type="entry name" value="Cdc6_lid"/>
    <property type="match status" value="1"/>
</dbReference>
<dbReference type="Gene3D" id="1.10.8.60">
    <property type="match status" value="1"/>
</dbReference>
<dbReference type="GO" id="GO:0006260">
    <property type="term" value="P:DNA replication"/>
    <property type="evidence" value="ECO:0007669"/>
    <property type="project" value="UniProtKB-UniRule"/>
</dbReference>
<dbReference type="InterPro" id="IPR003593">
    <property type="entry name" value="AAA+_ATPase"/>
</dbReference>
<evidence type="ECO:0000256" key="1">
    <source>
        <dbReference type="ARBA" id="ARBA00006184"/>
    </source>
</evidence>
<dbReference type="SMART" id="SM00382">
    <property type="entry name" value="AAA"/>
    <property type="match status" value="1"/>
</dbReference>
<dbReference type="InterPro" id="IPR041664">
    <property type="entry name" value="AAA_16"/>
</dbReference>
<dbReference type="InterPro" id="IPR027417">
    <property type="entry name" value="P-loop_NTPase"/>
</dbReference>
<feature type="binding site" evidence="5">
    <location>
        <position position="223"/>
    </location>
    <ligand>
        <name>ATP</name>
        <dbReference type="ChEBI" id="CHEBI:30616"/>
    </ligand>
</feature>
<evidence type="ECO:0000256" key="2">
    <source>
        <dbReference type="ARBA" id="ARBA00022705"/>
    </source>
</evidence>
<feature type="domain" description="AAA+ ATPase" evidence="6">
    <location>
        <begin position="50"/>
        <end position="220"/>
    </location>
</feature>
<dbReference type="InterPro" id="IPR036390">
    <property type="entry name" value="WH_DNA-bd_sf"/>
</dbReference>
<evidence type="ECO:0000256" key="4">
    <source>
        <dbReference type="ARBA" id="ARBA00022840"/>
    </source>
</evidence>